<evidence type="ECO:0000256" key="13">
    <source>
        <dbReference type="SAM" id="MobiDB-lite"/>
    </source>
</evidence>
<feature type="transmembrane region" description="Helical" evidence="14">
    <location>
        <begin position="87"/>
        <end position="111"/>
    </location>
</feature>
<dbReference type="InterPro" id="IPR017452">
    <property type="entry name" value="GPCR_Rhodpsn_7TM"/>
</dbReference>
<dbReference type="Gene3D" id="1.20.1070.10">
    <property type="entry name" value="Rhodopsin 7-helix transmembrane proteins"/>
    <property type="match status" value="1"/>
</dbReference>
<evidence type="ECO:0000256" key="3">
    <source>
        <dbReference type="ARBA" id="ARBA00022475"/>
    </source>
</evidence>
<dbReference type="GO" id="GO:0004983">
    <property type="term" value="F:neuropeptide Y receptor activity"/>
    <property type="evidence" value="ECO:0007669"/>
    <property type="project" value="InterPro"/>
</dbReference>
<feature type="transmembrane region" description="Helical" evidence="14">
    <location>
        <begin position="131"/>
        <end position="154"/>
    </location>
</feature>
<comment type="caution">
    <text evidence="16">The sequence shown here is derived from an EMBL/GenBank/DDBJ whole genome shotgun (WGS) entry which is preliminary data.</text>
</comment>
<dbReference type="InterPro" id="IPR000276">
    <property type="entry name" value="GPCR_Rhodpsn"/>
</dbReference>
<dbReference type="SMART" id="SM01381">
    <property type="entry name" value="7TM_GPCR_Srsx"/>
    <property type="match status" value="1"/>
</dbReference>
<evidence type="ECO:0000256" key="7">
    <source>
        <dbReference type="ARBA" id="ARBA00023136"/>
    </source>
</evidence>
<evidence type="ECO:0000256" key="6">
    <source>
        <dbReference type="ARBA" id="ARBA00023040"/>
    </source>
</evidence>
<feature type="transmembrane region" description="Helical" evidence="14">
    <location>
        <begin position="274"/>
        <end position="300"/>
    </location>
</feature>
<evidence type="ECO:0000256" key="2">
    <source>
        <dbReference type="ARBA" id="ARBA00010663"/>
    </source>
</evidence>
<dbReference type="Pfam" id="PF00001">
    <property type="entry name" value="7tm_1"/>
    <property type="match status" value="1"/>
</dbReference>
<dbReference type="PRINTS" id="PR01012">
    <property type="entry name" value="NRPEPTIDEYR"/>
</dbReference>
<sequence>MATTSSFQPTTSAYPVYNDSFPPVMAPPSLRQQILEFYNETRAFERKVGIIIPSIFTVVIIVGLLGNLLVIVVALNRQMRNSTNTLIIGLACSDLMFLTLCVPFTAIDYAFPVWVLPTWTCNMINYLQHASAYFSVWTLTLMAADRFLAVCYPVESMTLRSPANTFIALCSIYGVILLTQVQVARIHDVYNYTFVVENRSACSIVSIAKGEASVTEARLYFFSFNIFGYVFPLGITCFFYYFMLKRLWYTPKPGGGGGSTKNSTIRAKRKVTRLVLCVVVIWALCWLPLNICFFFSGLVYPDTLVLKGGKPIVIIQISSQVLAYTNSCLNPILYPLVSENFRKGFLRIICLILNWVTCGHFCQTHKNFRYNSRMEVTNFNNNSKSRSSTNRMSRTNSSSNRTNTITNQPTIGENSSLLIRSSVVGGIPPISGISLTSGITGATTISLPNNERRLSHRHTLELLTAKCISPVPRLVTTSSSLDADKGPDFSTNNSNRVSLVITENVEDEAEMEDENV</sequence>
<keyword evidence="5 14" id="KW-1133">Transmembrane helix</keyword>
<reference evidence="16" key="1">
    <citation type="submission" date="2022-01" db="EMBL/GenBank/DDBJ databases">
        <title>Genome Sequence Resource for Two Populations of Ditylenchus destructor, the Migratory Endoparasitic Phytonematode.</title>
        <authorList>
            <person name="Zhang H."/>
            <person name="Lin R."/>
            <person name="Xie B."/>
        </authorList>
    </citation>
    <scope>NUCLEOTIDE SEQUENCE</scope>
    <source>
        <strain evidence="16">BazhouSP</strain>
    </source>
</reference>
<evidence type="ECO:0000256" key="11">
    <source>
        <dbReference type="ARBA" id="ARBA00023224"/>
    </source>
</evidence>
<comment type="similarity">
    <text evidence="2 12">Belongs to the G-protein coupled receptor 1 family.</text>
</comment>
<dbReference type="InterPro" id="IPR000611">
    <property type="entry name" value="NPY_rcpt"/>
</dbReference>
<keyword evidence="8" id="KW-1015">Disulfide bond</keyword>
<dbReference type="GO" id="GO:0005886">
    <property type="term" value="C:plasma membrane"/>
    <property type="evidence" value="ECO:0007669"/>
    <property type="project" value="UniProtKB-SubCell"/>
</dbReference>
<evidence type="ECO:0000313" key="16">
    <source>
        <dbReference type="EMBL" id="KAI1725858.1"/>
    </source>
</evidence>
<feature type="compositionally biased region" description="Low complexity" evidence="13">
    <location>
        <begin position="379"/>
        <end position="407"/>
    </location>
</feature>
<evidence type="ECO:0000256" key="14">
    <source>
        <dbReference type="SAM" id="Phobius"/>
    </source>
</evidence>
<protein>
    <submittedName>
        <fullName evidence="16">7 transmembrane receptor (Rhodopsin family) domain-containing protein</fullName>
    </submittedName>
</protein>
<dbReference type="PROSITE" id="PS50262">
    <property type="entry name" value="G_PROTEIN_RECEP_F1_2"/>
    <property type="match status" value="1"/>
</dbReference>
<evidence type="ECO:0000256" key="4">
    <source>
        <dbReference type="ARBA" id="ARBA00022692"/>
    </source>
</evidence>
<feature type="region of interest" description="Disordered" evidence="13">
    <location>
        <begin position="379"/>
        <end position="410"/>
    </location>
</feature>
<dbReference type="EMBL" id="JAKKPZ010000002">
    <property type="protein sequence ID" value="KAI1725858.1"/>
    <property type="molecule type" value="Genomic_DNA"/>
</dbReference>
<keyword evidence="10" id="KW-0325">Glycoprotein</keyword>
<keyword evidence="11 12" id="KW-0807">Transducer</keyword>
<keyword evidence="9 12" id="KW-0675">Receptor</keyword>
<evidence type="ECO:0000313" key="17">
    <source>
        <dbReference type="Proteomes" id="UP001201812"/>
    </source>
</evidence>
<dbReference type="AlphaFoldDB" id="A0AAD4NCR8"/>
<feature type="transmembrane region" description="Helical" evidence="14">
    <location>
        <begin position="166"/>
        <end position="184"/>
    </location>
</feature>
<feature type="domain" description="G-protein coupled receptors family 1 profile" evidence="15">
    <location>
        <begin position="66"/>
        <end position="334"/>
    </location>
</feature>
<evidence type="ECO:0000259" key="15">
    <source>
        <dbReference type="PROSITE" id="PS50262"/>
    </source>
</evidence>
<keyword evidence="3" id="KW-1003">Cell membrane</keyword>
<evidence type="ECO:0000256" key="10">
    <source>
        <dbReference type="ARBA" id="ARBA00023180"/>
    </source>
</evidence>
<dbReference type="PROSITE" id="PS00237">
    <property type="entry name" value="G_PROTEIN_RECEP_F1_1"/>
    <property type="match status" value="1"/>
</dbReference>
<gene>
    <name evidence="16" type="ORF">DdX_02542</name>
</gene>
<comment type="subcellular location">
    <subcellularLocation>
        <location evidence="1">Cell membrane</location>
        <topology evidence="1">Multi-pass membrane protein</topology>
    </subcellularLocation>
</comment>
<dbReference type="PANTHER" id="PTHR45695">
    <property type="entry name" value="LEUCOKININ RECEPTOR-RELATED"/>
    <property type="match status" value="1"/>
</dbReference>
<dbReference type="PANTHER" id="PTHR45695:SF23">
    <property type="entry name" value="GALANIN-LIKE G-PROTEIN COUPLED RECEPTOR NPR-9"/>
    <property type="match status" value="1"/>
</dbReference>
<keyword evidence="17" id="KW-1185">Reference proteome</keyword>
<organism evidence="16 17">
    <name type="scientific">Ditylenchus destructor</name>
    <dbReference type="NCBI Taxonomy" id="166010"/>
    <lineage>
        <taxon>Eukaryota</taxon>
        <taxon>Metazoa</taxon>
        <taxon>Ecdysozoa</taxon>
        <taxon>Nematoda</taxon>
        <taxon>Chromadorea</taxon>
        <taxon>Rhabditida</taxon>
        <taxon>Tylenchina</taxon>
        <taxon>Tylenchomorpha</taxon>
        <taxon>Sphaerularioidea</taxon>
        <taxon>Anguinidae</taxon>
        <taxon>Anguininae</taxon>
        <taxon>Ditylenchus</taxon>
    </lineage>
</organism>
<keyword evidence="6 12" id="KW-0297">G-protein coupled receptor</keyword>
<keyword evidence="7 14" id="KW-0472">Membrane</keyword>
<dbReference type="SUPFAM" id="SSF81321">
    <property type="entry name" value="Family A G protein-coupled receptor-like"/>
    <property type="match status" value="1"/>
</dbReference>
<evidence type="ECO:0000256" key="5">
    <source>
        <dbReference type="ARBA" id="ARBA00022989"/>
    </source>
</evidence>
<feature type="transmembrane region" description="Helical" evidence="14">
    <location>
        <begin position="50"/>
        <end position="75"/>
    </location>
</feature>
<evidence type="ECO:0000256" key="12">
    <source>
        <dbReference type="RuleBase" id="RU000688"/>
    </source>
</evidence>
<evidence type="ECO:0000256" key="9">
    <source>
        <dbReference type="ARBA" id="ARBA00023170"/>
    </source>
</evidence>
<dbReference type="PRINTS" id="PR00237">
    <property type="entry name" value="GPCRRHODOPSN"/>
</dbReference>
<keyword evidence="4 12" id="KW-0812">Transmembrane</keyword>
<evidence type="ECO:0000256" key="1">
    <source>
        <dbReference type="ARBA" id="ARBA00004651"/>
    </source>
</evidence>
<proteinExistence type="inferred from homology"/>
<name>A0AAD4NCR8_9BILA</name>
<evidence type="ECO:0000256" key="8">
    <source>
        <dbReference type="ARBA" id="ARBA00023157"/>
    </source>
</evidence>
<feature type="transmembrane region" description="Helical" evidence="14">
    <location>
        <begin position="219"/>
        <end position="242"/>
    </location>
</feature>
<accession>A0AAD4NCR8</accession>
<dbReference type="CDD" id="cd15096">
    <property type="entry name" value="7tmA_AstA_R_insect"/>
    <property type="match status" value="1"/>
</dbReference>
<dbReference type="Proteomes" id="UP001201812">
    <property type="component" value="Unassembled WGS sequence"/>
</dbReference>